<dbReference type="Proteomes" id="UP000192042">
    <property type="component" value="Chromosome I"/>
</dbReference>
<evidence type="ECO:0000313" key="2">
    <source>
        <dbReference type="Proteomes" id="UP000192042"/>
    </source>
</evidence>
<reference evidence="1 2" key="1">
    <citation type="submission" date="2017-03" db="EMBL/GenBank/DDBJ databases">
        <authorList>
            <person name="Afonso C.L."/>
            <person name="Miller P.J."/>
            <person name="Scott M.A."/>
            <person name="Spackman E."/>
            <person name="Goraichik I."/>
            <person name="Dimitrov K.M."/>
            <person name="Suarez D.L."/>
            <person name="Swayne D.E."/>
        </authorList>
    </citation>
    <scope>NUCLEOTIDE SEQUENCE [LARGE SCALE GENOMIC DNA]</scope>
    <source>
        <strain evidence="1">Genome sequencing of Nitrospira japonica strain NJ11</strain>
    </source>
</reference>
<protein>
    <submittedName>
        <fullName evidence="1">Uncharacterized protein</fullName>
    </submittedName>
</protein>
<dbReference type="RefSeq" id="WP_080885806.1">
    <property type="nucleotide sequence ID" value="NZ_LT828648.1"/>
</dbReference>
<organism evidence="1 2">
    <name type="scientific">Nitrospira japonica</name>
    <dbReference type="NCBI Taxonomy" id="1325564"/>
    <lineage>
        <taxon>Bacteria</taxon>
        <taxon>Pseudomonadati</taxon>
        <taxon>Nitrospirota</taxon>
        <taxon>Nitrospiria</taxon>
        <taxon>Nitrospirales</taxon>
        <taxon>Nitrospiraceae</taxon>
        <taxon>Nitrospira</taxon>
    </lineage>
</organism>
<dbReference type="AlphaFoldDB" id="A0A1W1I2L6"/>
<keyword evidence="2" id="KW-1185">Reference proteome</keyword>
<accession>A0A1W1I2L6</accession>
<dbReference type="EMBL" id="LT828648">
    <property type="protein sequence ID" value="SLM47237.1"/>
    <property type="molecule type" value="Genomic_DNA"/>
</dbReference>
<dbReference type="OrthoDB" id="9771690at2"/>
<evidence type="ECO:0000313" key="1">
    <source>
        <dbReference type="EMBL" id="SLM47237.1"/>
    </source>
</evidence>
<name>A0A1W1I2L6_9BACT</name>
<dbReference type="KEGG" id="nja:NSJP_1065"/>
<sequence length="462" mass="52002">MGMDPVVTQVNEAIVGISFALDPSLEGLLARLDSLSRQPNFAVQRRLALELFLRPYLEPTSPFLQPLAQEEALALLMLYADFYPEDGQLTLVEQLRDIVTEHIPEEERRWLDPLKHSSMDLLEVLPESSAQMPLSLRSLGDDRRMKVQGDLSGRTLRPGDILLTRVIEEQGTSDRNVHLAGGALLLPMKQARSLLEASREWERSVEIVSGSFTLGEWQEFVKRYGYVLLWNAASLRLTALLEAVARIRYRTPSGTSYLYALALYDHHAYRAIAEGLSAMTELHEDARGPWLHGSDHLPSPAPVRIWVQRENEQECEGLAVRLTLTPLQLFVECDSPDRLNSVKHRLASAFGYSMRFRGESLTTPERRIPPDQLAKESPCSIVVTDEEQLALLSRFLDMAYLEWADQPSAALGGQTPRHAAAQPTLRRRVADLIDGFERHDPGMRLLGITAFNYGILRNHVGL</sequence>
<proteinExistence type="predicted"/>
<dbReference type="STRING" id="1325564.NSJP_1065"/>
<gene>
    <name evidence="1" type="ORF">NSJP_1065</name>
</gene>